<evidence type="ECO:0000313" key="2">
    <source>
        <dbReference type="EMBL" id="GAT34400.1"/>
    </source>
</evidence>
<dbReference type="EMBL" id="BDCO01000002">
    <property type="protein sequence ID" value="GAT34400.1"/>
    <property type="molecule type" value="Genomic_DNA"/>
</dbReference>
<dbReference type="InterPro" id="IPR036291">
    <property type="entry name" value="NAD(P)-bd_dom_sf"/>
</dbReference>
<gene>
    <name evidence="2" type="ORF">TSACC_22825</name>
</gene>
<protein>
    <submittedName>
        <fullName evidence="2">Predicted dehydrogenase</fullName>
    </submittedName>
</protein>
<dbReference type="Gene3D" id="3.40.50.720">
    <property type="entry name" value="NAD(P)-binding Rossmann-like Domain"/>
    <property type="match status" value="1"/>
</dbReference>
<dbReference type="Pfam" id="PF01408">
    <property type="entry name" value="GFO_IDH_MocA"/>
    <property type="match status" value="1"/>
</dbReference>
<dbReference type="InterPro" id="IPR000683">
    <property type="entry name" value="Gfo/Idh/MocA-like_OxRdtase_N"/>
</dbReference>
<dbReference type="STRING" id="690879.TSACC_22825"/>
<feature type="domain" description="Gfo/Idh/MocA-like oxidoreductase N-terminal" evidence="1">
    <location>
        <begin position="18"/>
        <end position="132"/>
    </location>
</feature>
<dbReference type="RefSeq" id="WP_169809658.1">
    <property type="nucleotide sequence ID" value="NZ_BDCO01000002.1"/>
</dbReference>
<comment type="caution">
    <text evidence="2">The sequence shown here is derived from an EMBL/GenBank/DDBJ whole genome shotgun (WGS) entry which is preliminary data.</text>
</comment>
<sequence length="451" mass="49885">MERRRAGDGNTPRLSRPIRMAVAGIGGFADLHHLALSRLEEEKAVRVVASCDPALEALAAQCEAHRFGSRGVVAYKDFETMLSLHGREIDAISISSPIPFHREHHRMSIGNGIACYVEKPPSLDPEELEEMIGTDLLAEYPSAVGFNHISQPWRLRLKERVLAGEFGRLLEVGFAGFWRRPIGYFARNGWAGRLTFGDKILLDSCCGNAMSHYLHNMLFHAGAGGLWDWAHPVDVTAELYRSNDIESPDTIFARGTLEGGTLFRIVASHACETRLRQREIIRCADALIEIPEDGRGTISRRGEIIERFAASSLPPPTLLQENLLEYLAFLAGERSRPSSTLADCRAFVSLNARLYLSSPCIHRVDDAHLSLLAADDFGGVTLIIPGIEQTGESFMIDGKLPSERGSAWAMEGSARHFSGEIAPNLLRQKINRLQACTREAPLRALDKIRKA</sequence>
<keyword evidence="3" id="KW-1185">Reference proteome</keyword>
<dbReference type="SUPFAM" id="SSF55347">
    <property type="entry name" value="Glyceraldehyde-3-phosphate dehydrogenase-like, C-terminal domain"/>
    <property type="match status" value="1"/>
</dbReference>
<dbReference type="PANTHER" id="PTHR43249">
    <property type="entry name" value="UDP-N-ACETYL-2-AMINO-2-DEOXY-D-GLUCURONATE OXIDASE"/>
    <property type="match status" value="1"/>
</dbReference>
<dbReference type="AlphaFoldDB" id="A0A146GAC3"/>
<dbReference type="Gene3D" id="3.30.360.10">
    <property type="entry name" value="Dihydrodipicolinate Reductase, domain 2"/>
    <property type="match status" value="1"/>
</dbReference>
<dbReference type="Proteomes" id="UP000076023">
    <property type="component" value="Unassembled WGS sequence"/>
</dbReference>
<reference evidence="3" key="1">
    <citation type="journal article" date="2017" name="Genome Announc.">
        <title>Draft Genome Sequence of Terrimicrobium sacchariphilum NM-5T, a Facultative Anaerobic Soil Bacterium of the Class Spartobacteria.</title>
        <authorList>
            <person name="Qiu Y.L."/>
            <person name="Tourlousse D.M."/>
            <person name="Matsuura N."/>
            <person name="Ohashi A."/>
            <person name="Sekiguchi Y."/>
        </authorList>
    </citation>
    <scope>NUCLEOTIDE SEQUENCE [LARGE SCALE GENOMIC DNA]</scope>
    <source>
        <strain evidence="3">NM-5</strain>
    </source>
</reference>
<accession>A0A146GAC3</accession>
<dbReference type="SUPFAM" id="SSF51735">
    <property type="entry name" value="NAD(P)-binding Rossmann-fold domains"/>
    <property type="match status" value="1"/>
</dbReference>
<dbReference type="GO" id="GO:0000166">
    <property type="term" value="F:nucleotide binding"/>
    <property type="evidence" value="ECO:0007669"/>
    <property type="project" value="InterPro"/>
</dbReference>
<name>A0A146GAC3_TERSA</name>
<proteinExistence type="predicted"/>
<evidence type="ECO:0000259" key="1">
    <source>
        <dbReference type="Pfam" id="PF01408"/>
    </source>
</evidence>
<evidence type="ECO:0000313" key="3">
    <source>
        <dbReference type="Proteomes" id="UP000076023"/>
    </source>
</evidence>
<dbReference type="InterPro" id="IPR052515">
    <property type="entry name" value="Gfo/Idh/MocA_Oxidoreductase"/>
</dbReference>
<dbReference type="InParanoid" id="A0A146GAC3"/>
<organism evidence="2 3">
    <name type="scientific">Terrimicrobium sacchariphilum</name>
    <dbReference type="NCBI Taxonomy" id="690879"/>
    <lineage>
        <taxon>Bacteria</taxon>
        <taxon>Pseudomonadati</taxon>
        <taxon>Verrucomicrobiota</taxon>
        <taxon>Terrimicrobiia</taxon>
        <taxon>Terrimicrobiales</taxon>
        <taxon>Terrimicrobiaceae</taxon>
        <taxon>Terrimicrobium</taxon>
    </lineage>
</organism>
<dbReference type="PANTHER" id="PTHR43249:SF1">
    <property type="entry name" value="D-GLUCOSIDE 3-DEHYDROGENASE"/>
    <property type="match status" value="1"/>
</dbReference>